<gene>
    <name evidence="3" type="ORF">hbim_00630</name>
    <name evidence="2" type="ORF">MMAGJ_08410</name>
</gene>
<dbReference type="EMBL" id="AP027452">
    <property type="protein sequence ID" value="BDY26715.1"/>
    <property type="molecule type" value="Genomic_DNA"/>
</dbReference>
<evidence type="ECO:0000313" key="5">
    <source>
        <dbReference type="Proteomes" id="UP001241092"/>
    </source>
</evidence>
<dbReference type="RefSeq" id="WP_036434044.1">
    <property type="nucleotide sequence ID" value="NZ_AP022567.1"/>
</dbReference>
<evidence type="ECO:0000256" key="1">
    <source>
        <dbReference type="SAM" id="SignalP"/>
    </source>
</evidence>
<organism evidence="3 5">
    <name type="scientific">Mycolicibacterium mageritense</name>
    <name type="common">Mycobacterium mageritense</name>
    <dbReference type="NCBI Taxonomy" id="53462"/>
    <lineage>
        <taxon>Bacteria</taxon>
        <taxon>Bacillati</taxon>
        <taxon>Actinomycetota</taxon>
        <taxon>Actinomycetes</taxon>
        <taxon>Mycobacteriales</taxon>
        <taxon>Mycobacteriaceae</taxon>
        <taxon>Mycolicibacterium</taxon>
    </lineage>
</organism>
<dbReference type="Proteomes" id="UP001241092">
    <property type="component" value="Chromosome"/>
</dbReference>
<protein>
    <recommendedName>
        <fullName evidence="6">Lipoprotein</fullName>
    </recommendedName>
</protein>
<feature type="signal peptide" evidence="1">
    <location>
        <begin position="1"/>
        <end position="25"/>
    </location>
</feature>
<dbReference type="Proteomes" id="UP000465622">
    <property type="component" value="Chromosome"/>
</dbReference>
<dbReference type="AlphaFoldDB" id="A0AAI8TPS1"/>
<reference evidence="2 4" key="1">
    <citation type="journal article" date="2019" name="Emerg. Microbes Infect.">
        <title>Comprehensive subspecies identification of 175 nontuberculous mycobacteria species based on 7547 genomic profiles.</title>
        <authorList>
            <person name="Matsumoto Y."/>
            <person name="Kinjo T."/>
            <person name="Motooka D."/>
            <person name="Nabeya D."/>
            <person name="Jung N."/>
            <person name="Uechi K."/>
            <person name="Horii T."/>
            <person name="Iida T."/>
            <person name="Fujita J."/>
            <person name="Nakamura S."/>
        </authorList>
    </citation>
    <scope>NUCLEOTIDE SEQUENCE [LARGE SCALE GENOMIC DNA]</scope>
    <source>
        <strain evidence="2 4">JCM 12375</strain>
    </source>
</reference>
<keyword evidence="1" id="KW-0732">Signal</keyword>
<reference evidence="2" key="2">
    <citation type="submission" date="2020-02" db="EMBL/GenBank/DDBJ databases">
        <authorList>
            <person name="Matsumoto Y."/>
            <person name="Motooka D."/>
            <person name="Nakamura S."/>
        </authorList>
    </citation>
    <scope>NUCLEOTIDE SEQUENCE</scope>
    <source>
        <strain evidence="2">JCM 12375</strain>
    </source>
</reference>
<name>A0AAI8TPS1_MYCME</name>
<reference evidence="3" key="3">
    <citation type="submission" date="2023-03" db="EMBL/GenBank/DDBJ databases">
        <title>Draft genome sequence of a Mycolicibacterium mageritense strain H4_3_1 isolated from a hybrid biological-inorganic system reactor.</title>
        <authorList>
            <person name="Feng X."/>
            <person name="Kazama D."/>
            <person name="Sato K."/>
            <person name="Kobayashi H."/>
        </authorList>
    </citation>
    <scope>NUCLEOTIDE SEQUENCE</scope>
    <source>
        <strain evidence="3">H4_3_1</strain>
    </source>
</reference>
<dbReference type="EMBL" id="AP022567">
    <property type="protein sequence ID" value="BBX31559.1"/>
    <property type="molecule type" value="Genomic_DNA"/>
</dbReference>
<sequence>MILRSTFIGAALIAAPLTFAAPAMADPGGMNFDCAPCVGGSDRPIWNQVFDPNANGVGIWENAFQDSNGQGPWERAFDPNNDGIGAWEKAFPPAEE</sequence>
<keyword evidence="4" id="KW-1185">Reference proteome</keyword>
<evidence type="ECO:0008006" key="6">
    <source>
        <dbReference type="Google" id="ProtNLM"/>
    </source>
</evidence>
<accession>A0AAI8TPS1</accession>
<evidence type="ECO:0000313" key="2">
    <source>
        <dbReference type="EMBL" id="BBX31559.1"/>
    </source>
</evidence>
<evidence type="ECO:0000313" key="3">
    <source>
        <dbReference type="EMBL" id="BDY26715.1"/>
    </source>
</evidence>
<feature type="chain" id="PRO_5042593587" description="Lipoprotein" evidence="1">
    <location>
        <begin position="26"/>
        <end position="96"/>
    </location>
</feature>
<evidence type="ECO:0000313" key="4">
    <source>
        <dbReference type="Proteomes" id="UP000465622"/>
    </source>
</evidence>
<proteinExistence type="predicted"/>